<evidence type="ECO:0000313" key="3">
    <source>
        <dbReference type="Proteomes" id="UP000321570"/>
    </source>
</evidence>
<dbReference type="GO" id="GO:0042981">
    <property type="term" value="P:regulation of apoptotic process"/>
    <property type="evidence" value="ECO:0007669"/>
    <property type="project" value="InterPro"/>
</dbReference>
<accession>A0A564Y2P9</accession>
<dbReference type="InterPro" id="IPR036834">
    <property type="entry name" value="Bcl-2-like_sf"/>
</dbReference>
<feature type="compositionally biased region" description="Basic and acidic residues" evidence="1">
    <location>
        <begin position="34"/>
        <end position="45"/>
    </location>
</feature>
<proteinExistence type="predicted"/>
<dbReference type="EMBL" id="CABIJS010000066">
    <property type="protein sequence ID" value="VUZ41537.1"/>
    <property type="molecule type" value="Genomic_DNA"/>
</dbReference>
<dbReference type="Gene3D" id="1.10.437.10">
    <property type="entry name" value="Blc2-like"/>
    <property type="match status" value="1"/>
</dbReference>
<evidence type="ECO:0000313" key="2">
    <source>
        <dbReference type="EMBL" id="VUZ41537.1"/>
    </source>
</evidence>
<organism evidence="2 3">
    <name type="scientific">Hymenolepis diminuta</name>
    <name type="common">Rat tapeworm</name>
    <dbReference type="NCBI Taxonomy" id="6216"/>
    <lineage>
        <taxon>Eukaryota</taxon>
        <taxon>Metazoa</taxon>
        <taxon>Spiralia</taxon>
        <taxon>Lophotrochozoa</taxon>
        <taxon>Platyhelminthes</taxon>
        <taxon>Cestoda</taxon>
        <taxon>Eucestoda</taxon>
        <taxon>Cyclophyllidea</taxon>
        <taxon>Hymenolepididae</taxon>
        <taxon>Hymenolepis</taxon>
    </lineage>
</organism>
<evidence type="ECO:0000256" key="1">
    <source>
        <dbReference type="SAM" id="MobiDB-lite"/>
    </source>
</evidence>
<name>A0A564Y2P9_HYMDI</name>
<dbReference type="Proteomes" id="UP000321570">
    <property type="component" value="Unassembled WGS sequence"/>
</dbReference>
<dbReference type="SUPFAM" id="SSF56854">
    <property type="entry name" value="Bcl-2 inhibitors of programmed cell death"/>
    <property type="match status" value="1"/>
</dbReference>
<gene>
    <name evidence="2" type="ORF">WMSIL1_LOCUS2566</name>
</gene>
<dbReference type="AlphaFoldDB" id="A0A564Y2P9"/>
<reference evidence="2 3" key="1">
    <citation type="submission" date="2019-07" db="EMBL/GenBank/DDBJ databases">
        <authorList>
            <person name="Jastrzebski P J."/>
            <person name="Paukszto L."/>
            <person name="Jastrzebski P J."/>
        </authorList>
    </citation>
    <scope>NUCLEOTIDE SEQUENCE [LARGE SCALE GENOMIC DNA]</scope>
    <source>
        <strain evidence="2 3">WMS-il1</strain>
    </source>
</reference>
<feature type="region of interest" description="Disordered" evidence="1">
    <location>
        <begin position="25"/>
        <end position="46"/>
    </location>
</feature>
<protein>
    <submittedName>
        <fullName evidence="2">Uncharacterized protein</fullName>
    </submittedName>
</protein>
<sequence>MCQVEQKYGKNLNLKVKSTVSQLAEPIASSRKNMKPDENQQKSSHELVLSVTKDEHRFVEELRRIGDNFNEAHGQEIEHLLGVLPSTSEILHRIFWRLVEGEEFSWARRVFFNYFGAC</sequence>
<keyword evidence="3" id="KW-1185">Reference proteome</keyword>